<keyword evidence="4" id="KW-1185">Reference proteome</keyword>
<feature type="region of interest" description="Disordered" evidence="1">
    <location>
        <begin position="569"/>
        <end position="607"/>
    </location>
</feature>
<name>A0A067CQT6_SAPPC</name>
<feature type="region of interest" description="Disordered" evidence="1">
    <location>
        <begin position="189"/>
        <end position="278"/>
    </location>
</feature>
<dbReference type="VEuPathDB" id="FungiDB:SPRG_05767"/>
<proteinExistence type="predicted"/>
<feature type="compositionally biased region" description="Low complexity" evidence="1">
    <location>
        <begin position="204"/>
        <end position="217"/>
    </location>
</feature>
<feature type="compositionally biased region" description="Low complexity" evidence="1">
    <location>
        <begin position="229"/>
        <end position="239"/>
    </location>
</feature>
<dbReference type="GeneID" id="24128149"/>
<dbReference type="InterPro" id="IPR013087">
    <property type="entry name" value="Znf_C2H2_type"/>
</dbReference>
<feature type="region of interest" description="Disordered" evidence="1">
    <location>
        <begin position="294"/>
        <end position="314"/>
    </location>
</feature>
<dbReference type="Proteomes" id="UP000030745">
    <property type="component" value="Unassembled WGS sequence"/>
</dbReference>
<evidence type="ECO:0000259" key="2">
    <source>
        <dbReference type="SMART" id="SM00355"/>
    </source>
</evidence>
<dbReference type="AlphaFoldDB" id="A0A067CQT6"/>
<feature type="domain" description="C2H2-type" evidence="2">
    <location>
        <begin position="537"/>
        <end position="562"/>
    </location>
</feature>
<feature type="domain" description="C2H2-type" evidence="2">
    <location>
        <begin position="21"/>
        <end position="46"/>
    </location>
</feature>
<organism evidence="3 4">
    <name type="scientific">Saprolegnia parasitica (strain CBS 223.65)</name>
    <dbReference type="NCBI Taxonomy" id="695850"/>
    <lineage>
        <taxon>Eukaryota</taxon>
        <taxon>Sar</taxon>
        <taxon>Stramenopiles</taxon>
        <taxon>Oomycota</taxon>
        <taxon>Saprolegniomycetes</taxon>
        <taxon>Saprolegniales</taxon>
        <taxon>Saprolegniaceae</taxon>
        <taxon>Saprolegnia</taxon>
    </lineage>
</organism>
<evidence type="ECO:0000313" key="3">
    <source>
        <dbReference type="EMBL" id="KDO28896.1"/>
    </source>
</evidence>
<feature type="domain" description="C2H2-type" evidence="2">
    <location>
        <begin position="644"/>
        <end position="670"/>
    </location>
</feature>
<feature type="region of interest" description="Disordered" evidence="1">
    <location>
        <begin position="427"/>
        <end position="534"/>
    </location>
</feature>
<dbReference type="KEGG" id="spar:SPRG_05767"/>
<protein>
    <recommendedName>
        <fullName evidence="2">C2H2-type domain-containing protein</fullName>
    </recommendedName>
</protein>
<reference evidence="3 4" key="1">
    <citation type="journal article" date="2013" name="PLoS Genet.">
        <title>Distinctive expansion of potential virulence genes in the genome of the oomycete fish pathogen Saprolegnia parasitica.</title>
        <authorList>
            <person name="Jiang R.H."/>
            <person name="de Bruijn I."/>
            <person name="Haas B.J."/>
            <person name="Belmonte R."/>
            <person name="Lobach L."/>
            <person name="Christie J."/>
            <person name="van den Ackerveken G."/>
            <person name="Bottin A."/>
            <person name="Bulone V."/>
            <person name="Diaz-Moreno S.M."/>
            <person name="Dumas B."/>
            <person name="Fan L."/>
            <person name="Gaulin E."/>
            <person name="Govers F."/>
            <person name="Grenville-Briggs L.J."/>
            <person name="Horner N.R."/>
            <person name="Levin J.Z."/>
            <person name="Mammella M."/>
            <person name="Meijer H.J."/>
            <person name="Morris P."/>
            <person name="Nusbaum C."/>
            <person name="Oome S."/>
            <person name="Phillips A.J."/>
            <person name="van Rooyen D."/>
            <person name="Rzeszutek E."/>
            <person name="Saraiva M."/>
            <person name="Secombes C.J."/>
            <person name="Seidl M.F."/>
            <person name="Snel B."/>
            <person name="Stassen J.H."/>
            <person name="Sykes S."/>
            <person name="Tripathy S."/>
            <person name="van den Berg H."/>
            <person name="Vega-Arreguin J.C."/>
            <person name="Wawra S."/>
            <person name="Young S.K."/>
            <person name="Zeng Q."/>
            <person name="Dieguez-Uribeondo J."/>
            <person name="Russ C."/>
            <person name="Tyler B.M."/>
            <person name="van West P."/>
        </authorList>
    </citation>
    <scope>NUCLEOTIDE SEQUENCE [LARGE SCALE GENOMIC DNA]</scope>
    <source>
        <strain evidence="3 4">CBS 223.65</strain>
    </source>
</reference>
<feature type="compositionally biased region" description="Pro residues" evidence="1">
    <location>
        <begin position="462"/>
        <end position="475"/>
    </location>
</feature>
<sequence>MVAAATSGLVVPIQRGRNGTLECPQHRCTFETDEVASLAVHMEARHELGIAIGAPSTIDGEHVREARVQHMLSAHDGRHLLHASDAMSPHRNLASTHVTSLTQLPSPETDGAIMPTVQIANSPTHRQSMEPTPAMPLHPDEPTPGRVPTTSSPRRVAVAFRATQLTAMAFKLTSSVVLGPVAATAEATSIAPMTPPSPRPHVVSAASSDELSAAERSNTLRVRHENEEAAMTSSAATSSDAPGHEPNSIPAASCTPPVAASSEHDVLTAVSSPSKMQGAPSHVLSELVVASQGADLGGDDNLDSHDGDDGLDVEEKPRLAGLDAVPSVLDTSSEHDVLAFTPPEEEAVQLQTLDESVLKLSSPPSPGADPDDGVDYLDDDVDDHDEPCVTASIVQGSATDAPPEAMMTSGTSQTLAHKAVGEAIPLSPLAKDGDCPDSPRTPVRASAPFTSLAYRPETPETPSLPPTPDVAPTPSPFHNLRHSVRPTPPRRRSYHSDDDDDDDEPLRGRGPARRSLAGLSSSESSASPPRQRPLEPFECPEATCNYEHVDFGIFQFHCFREHGLHIREESDDEEDVVLEQPPPPPPMPQQRSLKTTKAPVKPRATTPVTTRLPRKVKAPSPPSSPDVVLVRPVIALHKNAAGEYSCPTPTCPYKKTTSISNLKSHCKAKHAYDVKKADDAPSLPKRGRKRPFVNATLLDSDGPSSTKYIRFLEALEPGQEVYFDVT</sequence>
<feature type="compositionally biased region" description="Basic residues" evidence="1">
    <location>
        <begin position="479"/>
        <end position="493"/>
    </location>
</feature>
<gene>
    <name evidence="3" type="ORF">SPRG_05767</name>
</gene>
<dbReference type="EMBL" id="KK583209">
    <property type="protein sequence ID" value="KDO28896.1"/>
    <property type="molecule type" value="Genomic_DNA"/>
</dbReference>
<feature type="compositionally biased region" description="Basic and acidic residues" evidence="1">
    <location>
        <begin position="302"/>
        <end position="314"/>
    </location>
</feature>
<evidence type="ECO:0000313" key="4">
    <source>
        <dbReference type="Proteomes" id="UP000030745"/>
    </source>
</evidence>
<accession>A0A067CQT6</accession>
<dbReference type="SMART" id="SM00355">
    <property type="entry name" value="ZnF_C2H2"/>
    <property type="match status" value="3"/>
</dbReference>
<dbReference type="RefSeq" id="XP_012200440.1">
    <property type="nucleotide sequence ID" value="XM_012345050.1"/>
</dbReference>
<evidence type="ECO:0000256" key="1">
    <source>
        <dbReference type="SAM" id="MobiDB-lite"/>
    </source>
</evidence>
<feature type="compositionally biased region" description="Low complexity" evidence="1">
    <location>
        <begin position="513"/>
        <end position="529"/>
    </location>
</feature>
<feature type="region of interest" description="Disordered" evidence="1">
    <location>
        <begin position="124"/>
        <end position="152"/>
    </location>
</feature>